<dbReference type="AlphaFoldDB" id="A0A518CGW7"/>
<gene>
    <name evidence="3" type="ORF">Pla110_01730</name>
</gene>
<keyword evidence="4" id="KW-1185">Reference proteome</keyword>
<evidence type="ECO:0000256" key="1">
    <source>
        <dbReference type="SAM" id="Phobius"/>
    </source>
</evidence>
<protein>
    <submittedName>
        <fullName evidence="3">VanZ like family protein</fullName>
    </submittedName>
</protein>
<accession>A0A518CGW7</accession>
<dbReference type="NCBIfam" id="NF037970">
    <property type="entry name" value="vanZ_1"/>
    <property type="match status" value="1"/>
</dbReference>
<dbReference type="KEGG" id="plon:Pla110_01730"/>
<dbReference type="PANTHER" id="PTHR28008:SF1">
    <property type="entry name" value="DOMAIN PROTEIN, PUTATIVE (AFU_ORTHOLOGUE AFUA_3G10980)-RELATED"/>
    <property type="match status" value="1"/>
</dbReference>
<feature type="transmembrane region" description="Helical" evidence="1">
    <location>
        <begin position="12"/>
        <end position="31"/>
    </location>
</feature>
<feature type="transmembrane region" description="Helical" evidence="1">
    <location>
        <begin position="106"/>
        <end position="126"/>
    </location>
</feature>
<dbReference type="Pfam" id="PF04892">
    <property type="entry name" value="VanZ"/>
    <property type="match status" value="1"/>
</dbReference>
<dbReference type="RefSeq" id="WP_144992253.1">
    <property type="nucleotide sequence ID" value="NZ_CP036281.1"/>
</dbReference>
<dbReference type="InterPro" id="IPR006976">
    <property type="entry name" value="VanZ-like"/>
</dbReference>
<keyword evidence="1" id="KW-1133">Transmembrane helix</keyword>
<keyword evidence="1" id="KW-0472">Membrane</keyword>
<dbReference type="EMBL" id="CP036281">
    <property type="protein sequence ID" value="QDU78469.1"/>
    <property type="molecule type" value="Genomic_DNA"/>
</dbReference>
<evidence type="ECO:0000313" key="3">
    <source>
        <dbReference type="EMBL" id="QDU78469.1"/>
    </source>
</evidence>
<dbReference type="OrthoDB" id="288647at2"/>
<sequence length="160" mass="18117">MEQNIPLPELRAPWARVCCALLLLMVAWCLLTPNPPQSLDELQDQTLRGDLIIHLSVFSMVSFFILSLCSPAQRANGVKGAISFAIITELLQLFVPNRTCDPYDMIANLMGIAIGFMMVLVWDQLLRRYGRDYLRKRCRSGLLNARDTYVRLRTSGPTSD</sequence>
<evidence type="ECO:0000259" key="2">
    <source>
        <dbReference type="Pfam" id="PF04892"/>
    </source>
</evidence>
<dbReference type="PANTHER" id="PTHR28008">
    <property type="entry name" value="DOMAIN PROTEIN, PUTATIVE (AFU_ORTHOLOGUE AFUA_3G10980)-RELATED"/>
    <property type="match status" value="1"/>
</dbReference>
<feature type="domain" description="VanZ-like" evidence="2">
    <location>
        <begin position="52"/>
        <end position="121"/>
    </location>
</feature>
<feature type="transmembrane region" description="Helical" evidence="1">
    <location>
        <begin position="51"/>
        <end position="69"/>
    </location>
</feature>
<reference evidence="3 4" key="1">
    <citation type="submission" date="2019-02" db="EMBL/GenBank/DDBJ databases">
        <title>Deep-cultivation of Planctomycetes and their phenomic and genomic characterization uncovers novel biology.</title>
        <authorList>
            <person name="Wiegand S."/>
            <person name="Jogler M."/>
            <person name="Boedeker C."/>
            <person name="Pinto D."/>
            <person name="Vollmers J."/>
            <person name="Rivas-Marin E."/>
            <person name="Kohn T."/>
            <person name="Peeters S.H."/>
            <person name="Heuer A."/>
            <person name="Rast P."/>
            <person name="Oberbeckmann S."/>
            <person name="Bunk B."/>
            <person name="Jeske O."/>
            <person name="Meyerdierks A."/>
            <person name="Storesund J.E."/>
            <person name="Kallscheuer N."/>
            <person name="Luecker S."/>
            <person name="Lage O.M."/>
            <person name="Pohl T."/>
            <person name="Merkel B.J."/>
            <person name="Hornburger P."/>
            <person name="Mueller R.-W."/>
            <person name="Bruemmer F."/>
            <person name="Labrenz M."/>
            <person name="Spormann A.M."/>
            <person name="Op den Camp H."/>
            <person name="Overmann J."/>
            <person name="Amann R."/>
            <person name="Jetten M.S.M."/>
            <person name="Mascher T."/>
            <person name="Medema M.H."/>
            <person name="Devos D.P."/>
            <person name="Kaster A.-K."/>
            <person name="Ovreas L."/>
            <person name="Rohde M."/>
            <person name="Galperin M.Y."/>
            <person name="Jogler C."/>
        </authorList>
    </citation>
    <scope>NUCLEOTIDE SEQUENCE [LARGE SCALE GENOMIC DNA]</scope>
    <source>
        <strain evidence="3 4">Pla110</strain>
    </source>
</reference>
<feature type="transmembrane region" description="Helical" evidence="1">
    <location>
        <begin position="76"/>
        <end position="94"/>
    </location>
</feature>
<evidence type="ECO:0000313" key="4">
    <source>
        <dbReference type="Proteomes" id="UP000317178"/>
    </source>
</evidence>
<keyword evidence="1" id="KW-0812">Transmembrane</keyword>
<name>A0A518CGW7_9PLAN</name>
<proteinExistence type="predicted"/>
<dbReference type="Proteomes" id="UP000317178">
    <property type="component" value="Chromosome"/>
</dbReference>
<organism evidence="3 4">
    <name type="scientific">Polystyrenella longa</name>
    <dbReference type="NCBI Taxonomy" id="2528007"/>
    <lineage>
        <taxon>Bacteria</taxon>
        <taxon>Pseudomonadati</taxon>
        <taxon>Planctomycetota</taxon>
        <taxon>Planctomycetia</taxon>
        <taxon>Planctomycetales</taxon>
        <taxon>Planctomycetaceae</taxon>
        <taxon>Polystyrenella</taxon>
    </lineage>
</organism>